<dbReference type="EMBL" id="JAZDDG010000003">
    <property type="protein sequence ID" value="MEE1975699.1"/>
    <property type="molecule type" value="Genomic_DNA"/>
</dbReference>
<evidence type="ECO:0000313" key="4">
    <source>
        <dbReference type="EMBL" id="MEE1975699.1"/>
    </source>
</evidence>
<gene>
    <name evidence="4" type="ORF">V1I91_06440</name>
</gene>
<dbReference type="InterPro" id="IPR000182">
    <property type="entry name" value="GNAT_dom"/>
</dbReference>
<keyword evidence="5" id="KW-1185">Reference proteome</keyword>
<dbReference type="PANTHER" id="PTHR43877:SF2">
    <property type="entry name" value="AMINOALKYLPHOSPHONATE N-ACETYLTRANSFERASE-RELATED"/>
    <property type="match status" value="1"/>
</dbReference>
<evidence type="ECO:0000256" key="1">
    <source>
        <dbReference type="ARBA" id="ARBA00022679"/>
    </source>
</evidence>
<dbReference type="PROSITE" id="PS51186">
    <property type="entry name" value="GNAT"/>
    <property type="match status" value="1"/>
</dbReference>
<dbReference type="InterPro" id="IPR050832">
    <property type="entry name" value="Bact_Acetyltransf"/>
</dbReference>
<evidence type="ECO:0000256" key="2">
    <source>
        <dbReference type="ARBA" id="ARBA00023315"/>
    </source>
</evidence>
<protein>
    <submittedName>
        <fullName evidence="4">GNAT family N-acetyltransferase</fullName>
    </submittedName>
</protein>
<reference evidence="4 5" key="1">
    <citation type="submission" date="2024-01" db="EMBL/GenBank/DDBJ databases">
        <title>Maribacter spp. originated from different algae showed divergent polysaccharides utilization ability.</title>
        <authorList>
            <person name="Wang H."/>
            <person name="Wu Y."/>
        </authorList>
    </citation>
    <scope>NUCLEOTIDE SEQUENCE [LARGE SCALE GENOMIC DNA]</scope>
    <source>
        <strain evidence="4 5">PR1</strain>
    </source>
</reference>
<proteinExistence type="predicted"/>
<sequence>MEEILRTDSTNEAFINLVQLLDADLAERDGEDTAFYSQFNGIDQLKHCILYSEDGITMGCGAFKSFDEQSVEVKRMYVNPEMRGKGIASKILLALEIWAKEMGFTYCVLETGLRQPEAIALYKKNGYEVSANYPPYEGIENSVCFRKKLEYSTLNR</sequence>
<keyword evidence="1" id="KW-0808">Transferase</keyword>
<organism evidence="4 5">
    <name type="scientific">Maribacter cobaltidurans</name>
    <dbReference type="NCBI Taxonomy" id="1178778"/>
    <lineage>
        <taxon>Bacteria</taxon>
        <taxon>Pseudomonadati</taxon>
        <taxon>Bacteroidota</taxon>
        <taxon>Flavobacteriia</taxon>
        <taxon>Flavobacteriales</taxon>
        <taxon>Flavobacteriaceae</taxon>
        <taxon>Maribacter</taxon>
    </lineage>
</organism>
<name>A0ABU7IRW4_9FLAO</name>
<dbReference type="Proteomes" id="UP001356308">
    <property type="component" value="Unassembled WGS sequence"/>
</dbReference>
<evidence type="ECO:0000259" key="3">
    <source>
        <dbReference type="PROSITE" id="PS51186"/>
    </source>
</evidence>
<dbReference type="Gene3D" id="3.40.630.30">
    <property type="match status" value="1"/>
</dbReference>
<dbReference type="RefSeq" id="WP_272650523.1">
    <property type="nucleotide sequence ID" value="NZ_JAZDDG010000003.1"/>
</dbReference>
<dbReference type="Pfam" id="PF00583">
    <property type="entry name" value="Acetyltransf_1"/>
    <property type="match status" value="1"/>
</dbReference>
<accession>A0ABU7IRW4</accession>
<comment type="caution">
    <text evidence="4">The sequence shown here is derived from an EMBL/GenBank/DDBJ whole genome shotgun (WGS) entry which is preliminary data.</text>
</comment>
<dbReference type="InterPro" id="IPR016181">
    <property type="entry name" value="Acyl_CoA_acyltransferase"/>
</dbReference>
<dbReference type="PANTHER" id="PTHR43877">
    <property type="entry name" value="AMINOALKYLPHOSPHONATE N-ACETYLTRANSFERASE-RELATED-RELATED"/>
    <property type="match status" value="1"/>
</dbReference>
<evidence type="ECO:0000313" key="5">
    <source>
        <dbReference type="Proteomes" id="UP001356308"/>
    </source>
</evidence>
<feature type="domain" description="N-acetyltransferase" evidence="3">
    <location>
        <begin position="3"/>
        <end position="150"/>
    </location>
</feature>
<dbReference type="SUPFAM" id="SSF55729">
    <property type="entry name" value="Acyl-CoA N-acyltransferases (Nat)"/>
    <property type="match status" value="1"/>
</dbReference>
<keyword evidence="2" id="KW-0012">Acyltransferase</keyword>
<dbReference type="CDD" id="cd04301">
    <property type="entry name" value="NAT_SF"/>
    <property type="match status" value="1"/>
</dbReference>